<dbReference type="STRING" id="4533.J3LXN8"/>
<dbReference type="EnsemblPlants" id="OB04G19130.1">
    <property type="protein sequence ID" value="OB04G19130.1"/>
    <property type="gene ID" value="OB04G19130"/>
</dbReference>
<dbReference type="Gramene" id="OB04G19130.1">
    <property type="protein sequence ID" value="OB04G19130.1"/>
    <property type="gene ID" value="OB04G19130"/>
</dbReference>
<reference evidence="1" key="2">
    <citation type="submission" date="2013-04" db="UniProtKB">
        <authorList>
            <consortium name="EnsemblPlants"/>
        </authorList>
    </citation>
    <scope>IDENTIFICATION</scope>
</reference>
<name>J3LXN8_ORYBR</name>
<sequence>MALFSWAIAEVPKKGFTPLITLEVIRSYVVEKCGFLSREQNTRADGKPSELWQCGCWSLEAPVVPAPSSAGKPKWKASIDFKWIWENTGTVSANIHNHNYDES</sequence>
<evidence type="ECO:0000313" key="2">
    <source>
        <dbReference type="Proteomes" id="UP000006038"/>
    </source>
</evidence>
<reference evidence="1" key="1">
    <citation type="journal article" date="2013" name="Nat. Commun.">
        <title>Whole-genome sequencing of Oryza brachyantha reveals mechanisms underlying Oryza genome evolution.</title>
        <authorList>
            <person name="Chen J."/>
            <person name="Huang Q."/>
            <person name="Gao D."/>
            <person name="Wang J."/>
            <person name="Lang Y."/>
            <person name="Liu T."/>
            <person name="Li B."/>
            <person name="Bai Z."/>
            <person name="Luis Goicoechea J."/>
            <person name="Liang C."/>
            <person name="Chen C."/>
            <person name="Zhang W."/>
            <person name="Sun S."/>
            <person name="Liao Y."/>
            <person name="Zhang X."/>
            <person name="Yang L."/>
            <person name="Song C."/>
            <person name="Wang M."/>
            <person name="Shi J."/>
            <person name="Liu G."/>
            <person name="Liu J."/>
            <person name="Zhou H."/>
            <person name="Zhou W."/>
            <person name="Yu Q."/>
            <person name="An N."/>
            <person name="Chen Y."/>
            <person name="Cai Q."/>
            <person name="Wang B."/>
            <person name="Liu B."/>
            <person name="Min J."/>
            <person name="Huang Y."/>
            <person name="Wu H."/>
            <person name="Li Z."/>
            <person name="Zhang Y."/>
            <person name="Yin Y."/>
            <person name="Song W."/>
            <person name="Jiang J."/>
            <person name="Jackson S.A."/>
            <person name="Wing R.A."/>
            <person name="Wang J."/>
            <person name="Chen M."/>
        </authorList>
    </citation>
    <scope>NUCLEOTIDE SEQUENCE [LARGE SCALE GENOMIC DNA]</scope>
    <source>
        <strain evidence="1">cv. IRGC 101232</strain>
    </source>
</reference>
<keyword evidence="2" id="KW-1185">Reference proteome</keyword>
<proteinExistence type="predicted"/>
<dbReference type="Proteomes" id="UP000006038">
    <property type="component" value="Chromosome 4"/>
</dbReference>
<evidence type="ECO:0000313" key="1">
    <source>
        <dbReference type="EnsemblPlants" id="OB04G19130.1"/>
    </source>
</evidence>
<organism evidence="1">
    <name type="scientific">Oryza brachyantha</name>
    <name type="common">malo sina</name>
    <dbReference type="NCBI Taxonomy" id="4533"/>
    <lineage>
        <taxon>Eukaryota</taxon>
        <taxon>Viridiplantae</taxon>
        <taxon>Streptophyta</taxon>
        <taxon>Embryophyta</taxon>
        <taxon>Tracheophyta</taxon>
        <taxon>Spermatophyta</taxon>
        <taxon>Magnoliopsida</taxon>
        <taxon>Liliopsida</taxon>
        <taxon>Poales</taxon>
        <taxon>Poaceae</taxon>
        <taxon>BOP clade</taxon>
        <taxon>Oryzoideae</taxon>
        <taxon>Oryzeae</taxon>
        <taxon>Oryzinae</taxon>
        <taxon>Oryza</taxon>
    </lineage>
</organism>
<accession>J3LXN8</accession>
<dbReference type="AlphaFoldDB" id="J3LXN8"/>
<dbReference type="HOGENOM" id="CLU_2267918_0_0_1"/>
<protein>
    <submittedName>
        <fullName evidence="1">Uncharacterized protein</fullName>
    </submittedName>
</protein>